<dbReference type="OrthoDB" id="3204049at2759"/>
<evidence type="ECO:0000313" key="1">
    <source>
        <dbReference type="EMBL" id="KIO33249.1"/>
    </source>
</evidence>
<dbReference type="InterPro" id="IPR032675">
    <property type="entry name" value="LRR_dom_sf"/>
</dbReference>
<accession>A0A0C3QWJ3</accession>
<proteinExistence type="predicted"/>
<dbReference type="AlphaFoldDB" id="A0A0C3QWJ3"/>
<organism evidence="1 2">
    <name type="scientific">Tulasnella calospora MUT 4182</name>
    <dbReference type="NCBI Taxonomy" id="1051891"/>
    <lineage>
        <taxon>Eukaryota</taxon>
        <taxon>Fungi</taxon>
        <taxon>Dikarya</taxon>
        <taxon>Basidiomycota</taxon>
        <taxon>Agaricomycotina</taxon>
        <taxon>Agaricomycetes</taxon>
        <taxon>Cantharellales</taxon>
        <taxon>Tulasnellaceae</taxon>
        <taxon>Tulasnella</taxon>
    </lineage>
</organism>
<reference evidence="2" key="2">
    <citation type="submission" date="2015-01" db="EMBL/GenBank/DDBJ databases">
        <title>Evolutionary Origins and Diversification of the Mycorrhizal Mutualists.</title>
        <authorList>
            <consortium name="DOE Joint Genome Institute"/>
            <consortium name="Mycorrhizal Genomics Consortium"/>
            <person name="Kohler A."/>
            <person name="Kuo A."/>
            <person name="Nagy L.G."/>
            <person name="Floudas D."/>
            <person name="Copeland A."/>
            <person name="Barry K.W."/>
            <person name="Cichocki N."/>
            <person name="Veneault-Fourrey C."/>
            <person name="LaButti K."/>
            <person name="Lindquist E.A."/>
            <person name="Lipzen A."/>
            <person name="Lundell T."/>
            <person name="Morin E."/>
            <person name="Murat C."/>
            <person name="Riley R."/>
            <person name="Ohm R."/>
            <person name="Sun H."/>
            <person name="Tunlid A."/>
            <person name="Henrissat B."/>
            <person name="Grigoriev I.V."/>
            <person name="Hibbett D.S."/>
            <person name="Martin F."/>
        </authorList>
    </citation>
    <scope>NUCLEOTIDE SEQUENCE [LARGE SCALE GENOMIC DNA]</scope>
    <source>
        <strain evidence="2">MUT 4182</strain>
    </source>
</reference>
<keyword evidence="2" id="KW-1185">Reference proteome</keyword>
<gene>
    <name evidence="1" type="ORF">M407DRAFT_234417</name>
</gene>
<protein>
    <recommendedName>
        <fullName evidence="3">F-box domain-containing protein</fullName>
    </recommendedName>
</protein>
<dbReference type="Gene3D" id="3.80.10.10">
    <property type="entry name" value="Ribonuclease Inhibitor"/>
    <property type="match status" value="1"/>
</dbReference>
<evidence type="ECO:0000313" key="2">
    <source>
        <dbReference type="Proteomes" id="UP000054248"/>
    </source>
</evidence>
<dbReference type="EMBL" id="KN822949">
    <property type="protein sequence ID" value="KIO33249.1"/>
    <property type="molecule type" value="Genomic_DNA"/>
</dbReference>
<name>A0A0C3QWJ3_9AGAM</name>
<dbReference type="HOGENOM" id="CLU_051241_0_0_1"/>
<reference evidence="1 2" key="1">
    <citation type="submission" date="2014-04" db="EMBL/GenBank/DDBJ databases">
        <authorList>
            <consortium name="DOE Joint Genome Institute"/>
            <person name="Kuo A."/>
            <person name="Girlanda M."/>
            <person name="Perotto S."/>
            <person name="Kohler A."/>
            <person name="Nagy L.G."/>
            <person name="Floudas D."/>
            <person name="Copeland A."/>
            <person name="Barry K.W."/>
            <person name="Cichocki N."/>
            <person name="Veneault-Fourrey C."/>
            <person name="LaButti K."/>
            <person name="Lindquist E.A."/>
            <person name="Lipzen A."/>
            <person name="Lundell T."/>
            <person name="Morin E."/>
            <person name="Murat C."/>
            <person name="Sun H."/>
            <person name="Tunlid A."/>
            <person name="Henrissat B."/>
            <person name="Grigoriev I.V."/>
            <person name="Hibbett D.S."/>
            <person name="Martin F."/>
            <person name="Nordberg H.P."/>
            <person name="Cantor M.N."/>
            <person name="Hua S.X."/>
        </authorList>
    </citation>
    <scope>NUCLEOTIDE SEQUENCE [LARGE SCALE GENOMIC DNA]</scope>
    <source>
        <strain evidence="1 2">MUT 4182</strain>
    </source>
</reference>
<sequence length="512" mass="57719">MALVRIGLFELLNPPEVPGFWGSGLKGRDASLGAVEPYPTIIRMRLVPEEILALIFAFVREGVPRTRLKSDLEHDQAQAIAIRPLSETCKRFRRICLPYLFEAAIFDGSGLASRRRTATLVSVLREDSNIAQLARRVRIAHWRQTSSTRDSTVWGNLSMAFGQMSGVRYVEIRDAAVVWELFDHLQALPRLEDLSLTSASVWGSTAQHGSSQHLFGALKRLKLLPTQVGLEFYQASEFITPSLQSLHTNTTLLQNITSIQQIFPHFPDSLCELAVTSTSEPRSQESTVLHGLLNLCPGLESLRFPLALSLFHVSNNQTLYPLDGQILRLKSFEGRSDQALLCCGGRPVDTLCINLFPTDVTIENRPNLLRPGSIPLRHLRLDGIRWKMNTMAFISRHCPELRSLRVCATAKDGIVWMLQPMPRLQQASFLVGGLAWYGDECTADHYIGLLQGSYNVWPKLENLRLHPSYRWKRPRRNFGWSRVSGREDEDDWRSGVGETGRSGYEMLGIANY</sequence>
<dbReference type="SUPFAM" id="SSF52047">
    <property type="entry name" value="RNI-like"/>
    <property type="match status" value="1"/>
</dbReference>
<dbReference type="Proteomes" id="UP000054248">
    <property type="component" value="Unassembled WGS sequence"/>
</dbReference>
<evidence type="ECO:0008006" key="3">
    <source>
        <dbReference type="Google" id="ProtNLM"/>
    </source>
</evidence>